<dbReference type="KEGG" id="eaj:Q3M24_05600"/>
<sequence>MERASYSTDLTDIQFEIINKFLPSPSKTGRPRSYALREILNAIFYLVHTGCQWREIPHDFPKWTSVYYYFRKWKRDGTWFLVKQAIHTDLREEQGKNAEPSAVMIDSQSVKTAQMAETRGFDGNKKVKGRKRHVISDTLGFPLIVKVHDANLSDGKQSISIFQTLFLWFASIKMVWADAAYRGDLADYLWCAFQCRLEIAPTLKTKGFQVVPKRWIIERTFGWFQWDRRLMIDYERQAQSAETMVYIASIRKMLNRYK</sequence>
<dbReference type="KEGG" id="eaj:Q3M24_13955"/>
<dbReference type="EMBL" id="CP159373">
    <property type="protein sequence ID" value="XCN74223.1"/>
    <property type="molecule type" value="Genomic_DNA"/>
</dbReference>
<evidence type="ECO:0000313" key="7">
    <source>
        <dbReference type="EMBL" id="XCN73001.1"/>
    </source>
</evidence>
<dbReference type="InterPro" id="IPR025161">
    <property type="entry name" value="IS402-like_dom"/>
</dbReference>
<dbReference type="EMBL" id="CP159373">
    <property type="protein sequence ID" value="XCN73001.1"/>
    <property type="molecule type" value="Genomic_DNA"/>
</dbReference>
<evidence type="ECO:0000313" key="5">
    <source>
        <dbReference type="EMBL" id="XCN72200.1"/>
    </source>
</evidence>
<dbReference type="EMBL" id="CP159373">
    <property type="protein sequence ID" value="XCN73078.1"/>
    <property type="molecule type" value="Genomic_DNA"/>
</dbReference>
<dbReference type="GO" id="GO:0006313">
    <property type="term" value="P:DNA transposition"/>
    <property type="evidence" value="ECO:0007669"/>
    <property type="project" value="InterPro"/>
</dbReference>
<dbReference type="GO" id="GO:0004803">
    <property type="term" value="F:transposase activity"/>
    <property type="evidence" value="ECO:0007669"/>
    <property type="project" value="InterPro"/>
</dbReference>
<evidence type="ECO:0000313" key="9">
    <source>
        <dbReference type="EMBL" id="XCN73607.1"/>
    </source>
</evidence>
<dbReference type="KEGG" id="eaj:Q3M24_22865"/>
<dbReference type="InterPro" id="IPR002559">
    <property type="entry name" value="Transposase_11"/>
</dbReference>
<dbReference type="KEGG" id="eaj:Q3M24_22455"/>
<evidence type="ECO:0000313" key="6">
    <source>
        <dbReference type="EMBL" id="XCN72459.1"/>
    </source>
</evidence>
<dbReference type="AlphaFoldDB" id="A0AAU8LW11"/>
<evidence type="ECO:0000313" key="10">
    <source>
        <dbReference type="EMBL" id="XCN74223.1"/>
    </source>
</evidence>
<dbReference type="GO" id="GO:0003677">
    <property type="term" value="F:DNA binding"/>
    <property type="evidence" value="ECO:0007669"/>
    <property type="project" value="InterPro"/>
</dbReference>
<reference evidence="8" key="1">
    <citation type="journal article" date="2024" name="Syst. Appl. Microbiol.">
        <title>First single-strain enrichments of Electrothrix cable bacteria, description of E. aestuarii sp. nov. and E. rattekaaiensis sp. nov., and proposal of a cable bacteria taxonomy following the rules of the SeqCode.</title>
        <authorList>
            <person name="Plum-Jensen L.E."/>
            <person name="Schramm A."/>
            <person name="Marshall I.P.G."/>
        </authorList>
    </citation>
    <scope>NUCLEOTIDE SEQUENCE</scope>
    <source>
        <strain evidence="8">Rat1</strain>
    </source>
</reference>
<proteinExistence type="predicted"/>
<dbReference type="KEGG" id="eaj:Q3M24_18120"/>
<dbReference type="Pfam" id="PF01609">
    <property type="entry name" value="DDE_Tnp_1"/>
    <property type="match status" value="1"/>
</dbReference>
<dbReference type="Pfam" id="PF13340">
    <property type="entry name" value="DUF4096"/>
    <property type="match status" value="1"/>
</dbReference>
<evidence type="ECO:0000313" key="4">
    <source>
        <dbReference type="EMBL" id="XCN71415.1"/>
    </source>
</evidence>
<dbReference type="KEGG" id="eaj:Q3M24_02305"/>
<dbReference type="KEGG" id="eaj:Q3M24_12150"/>
<dbReference type="EMBL" id="CP159373">
    <property type="protein sequence ID" value="XCN72459.1"/>
    <property type="molecule type" value="Genomic_DNA"/>
</dbReference>
<protein>
    <submittedName>
        <fullName evidence="8">IS5 family transposase</fullName>
    </submittedName>
</protein>
<gene>
    <name evidence="9" type="ORF">Q3M24_02305</name>
    <name evidence="10" type="ORF">Q3M24_05600</name>
    <name evidence="3" type="ORF">Q3M24_12150</name>
    <name evidence="4" type="ORF">Q3M24_13955</name>
    <name evidence="5" type="ORF">Q3M24_18120</name>
    <name evidence="6" type="ORF">Q3M24_19540</name>
    <name evidence="7" type="ORF">Q3M24_22455</name>
    <name evidence="8" type="ORF">Q3M24_22865</name>
</gene>
<dbReference type="PANTHER" id="PTHR30007">
    <property type="entry name" value="PHP DOMAIN PROTEIN"/>
    <property type="match status" value="1"/>
</dbReference>
<evidence type="ECO:0000313" key="3">
    <source>
        <dbReference type="EMBL" id="XCN71072.1"/>
    </source>
</evidence>
<dbReference type="EMBL" id="CP159373">
    <property type="protein sequence ID" value="XCN72200.1"/>
    <property type="molecule type" value="Genomic_DNA"/>
</dbReference>
<evidence type="ECO:0000313" key="8">
    <source>
        <dbReference type="EMBL" id="XCN73078.1"/>
    </source>
</evidence>
<dbReference type="NCBIfam" id="NF033580">
    <property type="entry name" value="transpos_IS5_3"/>
    <property type="match status" value="1"/>
</dbReference>
<reference evidence="8" key="2">
    <citation type="submission" date="2024-06" db="EMBL/GenBank/DDBJ databases">
        <authorList>
            <person name="Plum-Jensen L.E."/>
            <person name="Schramm A."/>
            <person name="Marshall I.P.G."/>
        </authorList>
    </citation>
    <scope>NUCLEOTIDE SEQUENCE</scope>
    <source>
        <strain evidence="8">Rat1</strain>
    </source>
</reference>
<dbReference type="PANTHER" id="PTHR30007:SF0">
    <property type="entry name" value="TRANSPOSASE"/>
    <property type="match status" value="1"/>
</dbReference>
<dbReference type="EMBL" id="CP159373">
    <property type="protein sequence ID" value="XCN71072.1"/>
    <property type="molecule type" value="Genomic_DNA"/>
</dbReference>
<name>A0AAU8LW11_9BACT</name>
<accession>A0AAU8LW11</accession>
<organism evidence="8">
    <name type="scientific">Candidatus Electrothrix aestuarii</name>
    <dbReference type="NCBI Taxonomy" id="3062594"/>
    <lineage>
        <taxon>Bacteria</taxon>
        <taxon>Pseudomonadati</taxon>
        <taxon>Thermodesulfobacteriota</taxon>
        <taxon>Desulfobulbia</taxon>
        <taxon>Desulfobulbales</taxon>
        <taxon>Desulfobulbaceae</taxon>
        <taxon>Candidatus Electrothrix</taxon>
    </lineage>
</organism>
<dbReference type="EMBL" id="CP159373">
    <property type="protein sequence ID" value="XCN71415.1"/>
    <property type="molecule type" value="Genomic_DNA"/>
</dbReference>
<evidence type="ECO:0000259" key="2">
    <source>
        <dbReference type="Pfam" id="PF13340"/>
    </source>
</evidence>
<dbReference type="EMBL" id="CP159373">
    <property type="protein sequence ID" value="XCN73607.1"/>
    <property type="molecule type" value="Genomic_DNA"/>
</dbReference>
<feature type="domain" description="Transposase IS4-like" evidence="1">
    <location>
        <begin position="99"/>
        <end position="242"/>
    </location>
</feature>
<feature type="domain" description="Insertion element IS402-like" evidence="2">
    <location>
        <begin position="10"/>
        <end position="79"/>
    </location>
</feature>
<evidence type="ECO:0000259" key="1">
    <source>
        <dbReference type="Pfam" id="PF01609"/>
    </source>
</evidence>
<dbReference type="KEGG" id="eaj:Q3M24_19540"/>